<proteinExistence type="predicted"/>
<evidence type="ECO:0000313" key="1">
    <source>
        <dbReference type="EMBL" id="KAH3897366.1"/>
    </source>
</evidence>
<accession>A0A9D4NM85</accession>
<dbReference type="EMBL" id="JAIWYP010000001">
    <property type="protein sequence ID" value="KAH3897366.1"/>
    <property type="molecule type" value="Genomic_DNA"/>
</dbReference>
<reference evidence="1" key="2">
    <citation type="submission" date="2020-11" db="EMBL/GenBank/DDBJ databases">
        <authorList>
            <person name="McCartney M.A."/>
            <person name="Auch B."/>
            <person name="Kono T."/>
            <person name="Mallez S."/>
            <person name="Becker A."/>
            <person name="Gohl D.M."/>
            <person name="Silverstein K.A.T."/>
            <person name="Koren S."/>
            <person name="Bechman K.B."/>
            <person name="Herman A."/>
            <person name="Abrahante J.E."/>
            <person name="Garbe J."/>
        </authorList>
    </citation>
    <scope>NUCLEOTIDE SEQUENCE</scope>
    <source>
        <strain evidence="1">Duluth1</strain>
        <tissue evidence="1">Whole animal</tissue>
    </source>
</reference>
<gene>
    <name evidence="1" type="ORF">DPMN_021554</name>
</gene>
<protein>
    <submittedName>
        <fullName evidence="1">Uncharacterized protein</fullName>
    </submittedName>
</protein>
<evidence type="ECO:0000313" key="2">
    <source>
        <dbReference type="Proteomes" id="UP000828390"/>
    </source>
</evidence>
<reference evidence="1" key="1">
    <citation type="journal article" date="2019" name="bioRxiv">
        <title>The Genome of the Zebra Mussel, Dreissena polymorpha: A Resource for Invasive Species Research.</title>
        <authorList>
            <person name="McCartney M.A."/>
            <person name="Auch B."/>
            <person name="Kono T."/>
            <person name="Mallez S."/>
            <person name="Zhang Y."/>
            <person name="Obille A."/>
            <person name="Becker A."/>
            <person name="Abrahante J.E."/>
            <person name="Garbe J."/>
            <person name="Badalamenti J.P."/>
            <person name="Herman A."/>
            <person name="Mangelson H."/>
            <person name="Liachko I."/>
            <person name="Sullivan S."/>
            <person name="Sone E.D."/>
            <person name="Koren S."/>
            <person name="Silverstein K.A.T."/>
            <person name="Beckman K.B."/>
            <person name="Gohl D.M."/>
        </authorList>
    </citation>
    <scope>NUCLEOTIDE SEQUENCE</scope>
    <source>
        <strain evidence="1">Duluth1</strain>
        <tissue evidence="1">Whole animal</tissue>
    </source>
</reference>
<organism evidence="1 2">
    <name type="scientific">Dreissena polymorpha</name>
    <name type="common">Zebra mussel</name>
    <name type="synonym">Mytilus polymorpha</name>
    <dbReference type="NCBI Taxonomy" id="45954"/>
    <lineage>
        <taxon>Eukaryota</taxon>
        <taxon>Metazoa</taxon>
        <taxon>Spiralia</taxon>
        <taxon>Lophotrochozoa</taxon>
        <taxon>Mollusca</taxon>
        <taxon>Bivalvia</taxon>
        <taxon>Autobranchia</taxon>
        <taxon>Heteroconchia</taxon>
        <taxon>Euheterodonta</taxon>
        <taxon>Imparidentia</taxon>
        <taxon>Neoheterodontei</taxon>
        <taxon>Myida</taxon>
        <taxon>Dreissenoidea</taxon>
        <taxon>Dreissenidae</taxon>
        <taxon>Dreissena</taxon>
    </lineage>
</organism>
<dbReference type="Proteomes" id="UP000828390">
    <property type="component" value="Unassembled WGS sequence"/>
</dbReference>
<keyword evidence="2" id="KW-1185">Reference proteome</keyword>
<sequence>MGTVDITSRYVNAYMRSGDVPYTSDTNMLLGYAGNKVSQNSVSMNVDVIVYERIDVENNSMKEKYFRCLSCCAQ</sequence>
<comment type="caution">
    <text evidence="1">The sequence shown here is derived from an EMBL/GenBank/DDBJ whole genome shotgun (WGS) entry which is preliminary data.</text>
</comment>
<name>A0A9D4NM85_DREPO</name>
<dbReference type="AlphaFoldDB" id="A0A9D4NM85"/>